<sequence>MPTGSPNEFVEIYGWPSEASYYAAEPERPSDFTTLHMDFIAQRALLPGLAHKFSAFQDDLYNLSASLAKLDLIHRSSLEGKGRMAATEVEHILQVCRSMFDLLQEMLACLWESIRKANPQLKARALKSSFADMALKGDDARSAEELAATFGLFDEVAACYARHAPVFLHIRKFRDDLVHRGRRVGTIFVGDDGFLIPREFGPFKDLRIWRDAEMLPNELGPLNAALGLIIHNTLWACNDFIIALCSHVEYPPPLVPNMQLYCRGDFNTELLAAVRDAQDRITDGRGLITPRPNAPPIDGDVEN</sequence>
<feature type="region of interest" description="Disordered" evidence="1">
    <location>
        <begin position="283"/>
        <end position="303"/>
    </location>
</feature>
<evidence type="ECO:0000313" key="3">
    <source>
        <dbReference type="Proteomes" id="UP000195766"/>
    </source>
</evidence>
<evidence type="ECO:0000256" key="1">
    <source>
        <dbReference type="SAM" id="MobiDB-lite"/>
    </source>
</evidence>
<evidence type="ECO:0000313" key="2">
    <source>
        <dbReference type="EMBL" id="SJM65335.1"/>
    </source>
</evidence>
<organism evidence="2 3">
    <name type="scientific">Brevundimonas diminuta 3F5N</name>
    <dbReference type="NCBI Taxonomy" id="1255603"/>
    <lineage>
        <taxon>Bacteria</taxon>
        <taxon>Pseudomonadati</taxon>
        <taxon>Pseudomonadota</taxon>
        <taxon>Alphaproteobacteria</taxon>
        <taxon>Caulobacterales</taxon>
        <taxon>Caulobacteraceae</taxon>
        <taxon>Brevundimonas</taxon>
    </lineage>
</organism>
<accession>A0A1R4GB60</accession>
<dbReference type="Proteomes" id="UP000195766">
    <property type="component" value="Unassembled WGS sequence"/>
</dbReference>
<dbReference type="AlphaFoldDB" id="A0A1R4GB60"/>
<protein>
    <submittedName>
        <fullName evidence="2">Uncharacterized protein</fullName>
    </submittedName>
</protein>
<name>A0A1R4GB60_BREDI</name>
<gene>
    <name evidence="2" type="ORF">FM111_11210</name>
</gene>
<reference evidence="2 3" key="1">
    <citation type="submission" date="2017-02" db="EMBL/GenBank/DDBJ databases">
        <authorList>
            <person name="Peterson S.W."/>
        </authorList>
    </citation>
    <scope>NUCLEOTIDE SEQUENCE [LARGE SCALE GENOMIC DNA]</scope>
    <source>
        <strain evidence="2 3">3F5N</strain>
    </source>
</reference>
<proteinExistence type="predicted"/>
<dbReference type="EMBL" id="FUIE01000057">
    <property type="protein sequence ID" value="SJM65335.1"/>
    <property type="molecule type" value="Genomic_DNA"/>
</dbReference>